<organism evidence="2 3">
    <name type="scientific">Streptomyces ficellus</name>
    <dbReference type="NCBI Taxonomy" id="1977088"/>
    <lineage>
        <taxon>Bacteria</taxon>
        <taxon>Bacillati</taxon>
        <taxon>Actinomycetota</taxon>
        <taxon>Actinomycetes</taxon>
        <taxon>Kitasatosporales</taxon>
        <taxon>Streptomycetaceae</taxon>
        <taxon>Streptomyces</taxon>
    </lineage>
</organism>
<keyword evidence="3" id="KW-1185">Reference proteome</keyword>
<evidence type="ECO:0000313" key="2">
    <source>
        <dbReference type="EMBL" id="MDN3293316.1"/>
    </source>
</evidence>
<keyword evidence="1" id="KW-0732">Signal</keyword>
<evidence type="ECO:0000256" key="1">
    <source>
        <dbReference type="SAM" id="SignalP"/>
    </source>
</evidence>
<dbReference type="Proteomes" id="UP001174050">
    <property type="component" value="Unassembled WGS sequence"/>
</dbReference>
<comment type="caution">
    <text evidence="2">The sequence shown here is derived from an EMBL/GenBank/DDBJ whole genome shotgun (WGS) entry which is preliminary data.</text>
</comment>
<feature type="chain" id="PRO_5045448613" description="Lipoprotein" evidence="1">
    <location>
        <begin position="22"/>
        <end position="297"/>
    </location>
</feature>
<dbReference type="PROSITE" id="PS51257">
    <property type="entry name" value="PROKAR_LIPOPROTEIN"/>
    <property type="match status" value="1"/>
</dbReference>
<evidence type="ECO:0000313" key="3">
    <source>
        <dbReference type="Proteomes" id="UP001174050"/>
    </source>
</evidence>
<sequence length="297" mass="32581">MMRRRLAGVALLLAVTGCSGAHLPRQDGTAAASGAPAARPTTAAERSLLYRAEQELQRACMTAAGFRFWAVPENPLPQARDFPYVVDDERWAQRYGYGSVFQPQIQRLRRQDPNQVYLRGLPEQRRRAAVAALNGTGGREGLRARLPGGVVVGHSTDGCRVTAWRTLYGDVPGWYAASTLVGNLSGIRRQRVVADAEFTSTVPAWSACMRTHGFAYDDPADARAAFLGQDSGRQRAREIRTAVQEARCAHSSGLAAVARRLDRHHDRELRREHHAAVERAERLRAAALPRARAVVAG</sequence>
<feature type="signal peptide" evidence="1">
    <location>
        <begin position="1"/>
        <end position="21"/>
    </location>
</feature>
<name>A0ABT7Z1F6_9ACTN</name>
<proteinExistence type="predicted"/>
<dbReference type="RefSeq" id="WP_290110170.1">
    <property type="nucleotide sequence ID" value="NZ_JAUEPL010000004.1"/>
</dbReference>
<reference evidence="2" key="1">
    <citation type="submission" date="2023-06" db="EMBL/GenBank/DDBJ databases">
        <title>WGS-Sequencing of Streptomyces ficellus isolate 21 collected from sand in Gara Djebilet Iron Mine in Algeria.</title>
        <authorList>
            <person name="Zegers G.P."/>
            <person name="Gomez A."/>
            <person name="Gueddou A."/>
            <person name="Zahara A.F."/>
            <person name="Worth M."/>
            <person name="Sevigny J.L."/>
            <person name="Tisa L."/>
        </authorList>
    </citation>
    <scope>NUCLEOTIDE SEQUENCE</scope>
    <source>
        <strain evidence="2">AS11</strain>
    </source>
</reference>
<gene>
    <name evidence="2" type="ORF">QWM81_04475</name>
</gene>
<dbReference type="EMBL" id="JAUEPL010000004">
    <property type="protein sequence ID" value="MDN3293316.1"/>
    <property type="molecule type" value="Genomic_DNA"/>
</dbReference>
<protein>
    <recommendedName>
        <fullName evidence="4">Lipoprotein</fullName>
    </recommendedName>
</protein>
<evidence type="ECO:0008006" key="4">
    <source>
        <dbReference type="Google" id="ProtNLM"/>
    </source>
</evidence>
<accession>A0ABT7Z1F6</accession>